<dbReference type="AlphaFoldDB" id="A0A371PV09"/>
<sequence>MPPARTHHEPSHDPSHGATHDPSHALSAPLAPTPSQTVGPFYGYALPFPGGDRIAPPGHPGTVTVHGHVRDGAGAPVPDALLEFWQAGPDGSLSGAPGSLRRDPVTGAVIGRSGLDFTGFGRVPTDADGRYAVHTLPATAPAGRPEAAPYLAVCVFARGLLHHLFTRVYFPEHETANAADPLLARLPADRASTLLARPDGPGRYRFDVQLQQTEDGAHEETVFLAFR</sequence>
<proteinExistence type="predicted"/>
<dbReference type="InterPro" id="IPR012786">
    <property type="entry name" value="Protocat_dOase_a"/>
</dbReference>
<comment type="caution">
    <text evidence="2">The sequence shown here is derived from an EMBL/GenBank/DDBJ whole genome shotgun (WGS) entry which is preliminary data.</text>
</comment>
<dbReference type="GO" id="GO:0005506">
    <property type="term" value="F:iron ion binding"/>
    <property type="evidence" value="ECO:0007669"/>
    <property type="project" value="InterPro"/>
</dbReference>
<dbReference type="SUPFAM" id="SSF49482">
    <property type="entry name" value="Aromatic compound dioxygenase"/>
    <property type="match status" value="1"/>
</dbReference>
<evidence type="ECO:0000256" key="1">
    <source>
        <dbReference type="SAM" id="MobiDB-lite"/>
    </source>
</evidence>
<protein>
    <submittedName>
        <fullName evidence="2">Protocatechuate 3,4-dioxygenase subunit alpha</fullName>
        <ecNumber evidence="2">1.13.11.3</ecNumber>
    </submittedName>
</protein>
<dbReference type="PANTHER" id="PTHR33711:SF9">
    <property type="entry name" value="PROTOCATECHUATE 3,4-DIOXYGENASE ALPHA CHAIN"/>
    <property type="match status" value="1"/>
</dbReference>
<keyword evidence="3" id="KW-1185">Reference proteome</keyword>
<keyword evidence="2" id="KW-0223">Dioxygenase</keyword>
<dbReference type="PANTHER" id="PTHR33711">
    <property type="entry name" value="DIOXYGENASE, PUTATIVE (AFU_ORTHOLOGUE AFUA_2G02910)-RELATED"/>
    <property type="match status" value="1"/>
</dbReference>
<dbReference type="OrthoDB" id="4417174at2"/>
<feature type="compositionally biased region" description="Basic and acidic residues" evidence="1">
    <location>
        <begin position="1"/>
        <end position="23"/>
    </location>
</feature>
<dbReference type="EC" id="1.13.11.3" evidence="2"/>
<accession>A0A371PV09</accession>
<name>A0A371PV09_STRIH</name>
<dbReference type="InterPro" id="IPR050770">
    <property type="entry name" value="Intradiol_RC_Dioxygenase"/>
</dbReference>
<organism evidence="2 3">
    <name type="scientific">Streptomyces inhibens</name>
    <dbReference type="NCBI Taxonomy" id="2293571"/>
    <lineage>
        <taxon>Bacteria</taxon>
        <taxon>Bacillati</taxon>
        <taxon>Actinomycetota</taxon>
        <taxon>Actinomycetes</taxon>
        <taxon>Kitasatosporales</taxon>
        <taxon>Streptomycetaceae</taxon>
        <taxon>Streptomyces</taxon>
    </lineage>
</organism>
<dbReference type="Gene3D" id="2.60.130.10">
    <property type="entry name" value="Aromatic compound dioxygenase"/>
    <property type="match status" value="1"/>
</dbReference>
<feature type="region of interest" description="Disordered" evidence="1">
    <location>
        <begin position="1"/>
        <end position="34"/>
    </location>
</feature>
<dbReference type="Proteomes" id="UP000262477">
    <property type="component" value="Unassembled WGS sequence"/>
</dbReference>
<keyword evidence="2" id="KW-0560">Oxidoreductase</keyword>
<reference evidence="2 3" key="1">
    <citation type="submission" date="2018-08" db="EMBL/GenBank/DDBJ databases">
        <title>Streptomyces NEAU-D10 sp. nov., a novel Actinomycete isolated from soil.</title>
        <authorList>
            <person name="Jin L."/>
        </authorList>
    </citation>
    <scope>NUCLEOTIDE SEQUENCE [LARGE SCALE GENOMIC DNA]</scope>
    <source>
        <strain evidence="2 3">NEAU-D10</strain>
    </source>
</reference>
<evidence type="ECO:0000313" key="2">
    <source>
        <dbReference type="EMBL" id="REK86316.1"/>
    </source>
</evidence>
<gene>
    <name evidence="2" type="primary">pcaG</name>
    <name evidence="2" type="ORF">DY245_33180</name>
</gene>
<dbReference type="GO" id="GO:0018578">
    <property type="term" value="F:protocatechuate 3,4-dioxygenase activity"/>
    <property type="evidence" value="ECO:0007669"/>
    <property type="project" value="UniProtKB-EC"/>
</dbReference>
<dbReference type="NCBIfam" id="TIGR02423">
    <property type="entry name" value="protocat_alph"/>
    <property type="match status" value="1"/>
</dbReference>
<evidence type="ECO:0000313" key="3">
    <source>
        <dbReference type="Proteomes" id="UP000262477"/>
    </source>
</evidence>
<dbReference type="EMBL" id="QUAC01000301">
    <property type="protein sequence ID" value="REK86316.1"/>
    <property type="molecule type" value="Genomic_DNA"/>
</dbReference>
<dbReference type="InterPro" id="IPR015889">
    <property type="entry name" value="Intradiol_dOase_core"/>
</dbReference>